<dbReference type="EMBL" id="MN740536">
    <property type="protein sequence ID" value="QHU32208.1"/>
    <property type="molecule type" value="Genomic_DNA"/>
</dbReference>
<evidence type="ECO:0000313" key="1">
    <source>
        <dbReference type="EMBL" id="QHU32208.1"/>
    </source>
</evidence>
<sequence>MYGLLLNWVPWIYNRILYGSDKGYRVITNIYRTATTPIEYYFVLQSRVPISSSSFSLDSIPEEHYKWTATLGPARFIHQKEPTASIFLKNCSWLGLSITLPETGTLDLSDWISEVKYSGPQEPTPLELFTLWCIDTGKPYFLYVNETTKVDLIDELGEIVVRRLIAEPPSLEQNAGQVTGSYTDRSLDSLFSPSGC</sequence>
<proteinExistence type="predicted"/>
<organism evidence="1">
    <name type="scientific">viral metagenome</name>
    <dbReference type="NCBI Taxonomy" id="1070528"/>
    <lineage>
        <taxon>unclassified sequences</taxon>
        <taxon>metagenomes</taxon>
        <taxon>organismal metagenomes</taxon>
    </lineage>
</organism>
<protein>
    <submittedName>
        <fullName evidence="1">Uncharacterized protein</fullName>
    </submittedName>
</protein>
<name>A0A6C0LQF7_9ZZZZ</name>
<reference evidence="1" key="1">
    <citation type="journal article" date="2020" name="Nature">
        <title>Giant virus diversity and host interactions through global metagenomics.</title>
        <authorList>
            <person name="Schulz F."/>
            <person name="Roux S."/>
            <person name="Paez-Espino D."/>
            <person name="Jungbluth S."/>
            <person name="Walsh D.A."/>
            <person name="Denef V.J."/>
            <person name="McMahon K.D."/>
            <person name="Konstantinidis K.T."/>
            <person name="Eloe-Fadrosh E.A."/>
            <person name="Kyrpides N.C."/>
            <person name="Woyke T."/>
        </authorList>
    </citation>
    <scope>NUCLEOTIDE SEQUENCE</scope>
    <source>
        <strain evidence="1">GVMAG-M-3300027963-9</strain>
    </source>
</reference>
<accession>A0A6C0LQF7</accession>
<dbReference type="AlphaFoldDB" id="A0A6C0LQF7"/>